<dbReference type="Pfam" id="PF07471">
    <property type="entry name" value="Phage_Nu1"/>
    <property type="match status" value="1"/>
</dbReference>
<protein>
    <submittedName>
        <fullName evidence="1">DNA packaging Nu1</fullName>
    </submittedName>
</protein>
<reference evidence="2" key="1">
    <citation type="submission" date="2017-02" db="EMBL/GenBank/DDBJ databases">
        <title>Complete genome sequence of Cupriavidus necator strain NH9, a 3-chlorobenzoate degrader.</title>
        <authorList>
            <person name="Moriuchi R."/>
            <person name="Dohra H."/>
            <person name="Ogawa N."/>
        </authorList>
    </citation>
    <scope>NUCLEOTIDE SEQUENCE [LARGE SCALE GENOMIC DNA]</scope>
    <source>
        <strain evidence="2">NH9</strain>
    </source>
</reference>
<gene>
    <name evidence="1" type="ORF">BJN34_12825</name>
</gene>
<dbReference type="AlphaFoldDB" id="A0A1U9UPX3"/>
<dbReference type="RefSeq" id="WP_078196954.1">
    <property type="nucleotide sequence ID" value="NZ_CP017757.2"/>
</dbReference>
<organism evidence="1 2">
    <name type="scientific">Cupriavidus necator</name>
    <name type="common">Alcaligenes eutrophus</name>
    <name type="synonym">Ralstonia eutropha</name>
    <dbReference type="NCBI Taxonomy" id="106590"/>
    <lineage>
        <taxon>Bacteria</taxon>
        <taxon>Pseudomonadati</taxon>
        <taxon>Pseudomonadota</taxon>
        <taxon>Betaproteobacteria</taxon>
        <taxon>Burkholderiales</taxon>
        <taxon>Burkholderiaceae</taxon>
        <taxon>Cupriavidus</taxon>
    </lineage>
</organism>
<accession>A0A1U9UPX3</accession>
<evidence type="ECO:0000313" key="2">
    <source>
        <dbReference type="Proteomes" id="UP000189627"/>
    </source>
</evidence>
<dbReference type="Proteomes" id="UP000189627">
    <property type="component" value="Chromosome 1"/>
</dbReference>
<dbReference type="OrthoDB" id="8963209at2"/>
<dbReference type="EMBL" id="CP017757">
    <property type="protein sequence ID" value="AQV94764.1"/>
    <property type="molecule type" value="Genomic_DNA"/>
</dbReference>
<sequence length="164" mass="17618">MIDLDVKLRQAEFAALVGISQPAVSGLVARGIILSGMTGRQMLLAYCGHLRETAAGRASESEFDLVAERARLAKEQADRIALQNEVTRRELAPVHLIEQVLSQAGARVSGILEAIPGMLKRRLPTLSATDVELITREVAKARNIAAAVTLDDLGIEAPDEEEPA</sequence>
<dbReference type="KEGG" id="cuh:BJN34_12825"/>
<name>A0A1U9UPX3_CUPNE</name>
<proteinExistence type="predicted"/>
<dbReference type="InterPro" id="IPR010906">
    <property type="entry name" value="Phage_lambda_Nu1_terminase-ssu"/>
</dbReference>
<evidence type="ECO:0000313" key="1">
    <source>
        <dbReference type="EMBL" id="AQV94764.1"/>
    </source>
</evidence>